<dbReference type="Gene3D" id="3.30.70.1730">
    <property type="match status" value="1"/>
</dbReference>
<keyword evidence="2" id="KW-0689">Ribosomal protein</keyword>
<dbReference type="GO" id="GO:0005840">
    <property type="term" value="C:ribosome"/>
    <property type="evidence" value="ECO:0007669"/>
    <property type="project" value="UniProtKB-KW"/>
</dbReference>
<dbReference type="InterPro" id="IPR043141">
    <property type="entry name" value="Ribosomal_uL10-like_sf"/>
</dbReference>
<comment type="caution">
    <text evidence="2">The sequence shown here is derived from an EMBL/GenBank/DDBJ whole genome shotgun (WGS) entry which is preliminary data.</text>
</comment>
<dbReference type="OMA" id="FAHHNNL"/>
<gene>
    <name evidence="2" type="ORF">NEOLI_000693</name>
</gene>
<keyword evidence="2" id="KW-0687">Ribonucleoprotein</keyword>
<dbReference type="EMBL" id="LXFE01000138">
    <property type="protein sequence ID" value="OLL26887.1"/>
    <property type="molecule type" value="Genomic_DNA"/>
</dbReference>
<dbReference type="SUPFAM" id="SSF160369">
    <property type="entry name" value="Ribosomal protein L10-like"/>
    <property type="match status" value="1"/>
</dbReference>
<accession>A0A1U7LW42</accession>
<organism evidence="2 3">
    <name type="scientific">Neolecta irregularis (strain DAH-3)</name>
    <dbReference type="NCBI Taxonomy" id="1198029"/>
    <lineage>
        <taxon>Eukaryota</taxon>
        <taxon>Fungi</taxon>
        <taxon>Dikarya</taxon>
        <taxon>Ascomycota</taxon>
        <taxon>Taphrinomycotina</taxon>
        <taxon>Neolectales</taxon>
        <taxon>Neolectaceae</taxon>
        <taxon>Neolecta</taxon>
    </lineage>
</organism>
<dbReference type="PANTHER" id="PTHR11560">
    <property type="entry name" value="39S RIBOSOMAL PROTEIN L10, MITOCHONDRIAL"/>
    <property type="match status" value="1"/>
</dbReference>
<dbReference type="AlphaFoldDB" id="A0A1U7LW42"/>
<dbReference type="Proteomes" id="UP000186594">
    <property type="component" value="Unassembled WGS sequence"/>
</dbReference>
<dbReference type="InterPro" id="IPR047865">
    <property type="entry name" value="Ribosomal_uL10_bac_type"/>
</dbReference>
<dbReference type="STRING" id="1198029.A0A1U7LW42"/>
<evidence type="ECO:0000313" key="2">
    <source>
        <dbReference type="EMBL" id="OLL26887.1"/>
    </source>
</evidence>
<dbReference type="OrthoDB" id="360689at2759"/>
<proteinExistence type="inferred from homology"/>
<keyword evidence="3" id="KW-1185">Reference proteome</keyword>
<comment type="similarity">
    <text evidence="1">Belongs to the universal ribosomal protein uL10 family.</text>
</comment>
<reference evidence="2 3" key="1">
    <citation type="submission" date="2016-04" db="EMBL/GenBank/DDBJ databases">
        <title>Evolutionary innovation and constraint leading to complex multicellularity in the Ascomycota.</title>
        <authorList>
            <person name="Cisse O."/>
            <person name="Nguyen A."/>
            <person name="Hewitt D.A."/>
            <person name="Jedd G."/>
            <person name="Stajich J.E."/>
        </authorList>
    </citation>
    <scope>NUCLEOTIDE SEQUENCE [LARGE SCALE GENOMIC DNA]</scope>
    <source>
        <strain evidence="2 3">DAH-3</strain>
    </source>
</reference>
<evidence type="ECO:0000256" key="1">
    <source>
        <dbReference type="ARBA" id="ARBA00008889"/>
    </source>
</evidence>
<evidence type="ECO:0000313" key="3">
    <source>
        <dbReference type="Proteomes" id="UP000186594"/>
    </source>
</evidence>
<protein>
    <submittedName>
        <fullName evidence="2">54S ribosomal protein L11, mitochondrial</fullName>
    </submittedName>
</protein>
<sequence length="232" mass="26127">MPPRLFYICSQIRSYATQTNPPYRLTKPSNLRKSYVFNRYVNLLLQSKVQLIIQHNNLTAREHLNFRKSLSLINAKATVVRAGILDVAYGVTHLIRKENWKGEYGDLLLGERAKRVQLPIQSILLGPICLVTLSDFVPSSIKAIIKTLAFSKGKLMLIGGVIEHQTFDSFELDEMKNLPDLESLRGQLLGLLSSSGQQLAHILGSTQQMLCYALETHKMNLEGLNKKTECST</sequence>
<name>A0A1U7LW42_NEOID</name>